<name>A0A1R2D113_9CILI</name>
<sequence length="358" mass="41693">MDELFEQGNNSEEMEDFPPVSVDQKQLEYQRALEVISQQILAVLDHCFVIFPQIKSEVISKAVEETNKFLTAHEAHKDKELIDYIGRCLNKLLQEFKWKDYLKQNLIKKWTSIVSPLANSKPSSFFPKIDELISSTYSQFSKLLQILNDLFMTTSIKYSIFPQITAFDVFFLEKSQELKQKTKKLKIQLKLCPGVEPPTIKKIQIETFQMMKKPYTEWSTFTEDETIEIDKNPSCVMVPLVHRLFSVLSESKICIVSYYAPVGWEVTRINAYVVDGFFKRTEIKRTVCRENKGHVEVEVNYPKITRENIWCRVRLEGVISRKRILDVKIPELKEVLVIVDDNGEHELPAGLIDIDDIE</sequence>
<gene>
    <name evidence="1" type="ORF">SteCoe_1802</name>
</gene>
<dbReference type="Proteomes" id="UP000187209">
    <property type="component" value="Unassembled WGS sequence"/>
</dbReference>
<protein>
    <submittedName>
        <fullName evidence="1">Uncharacterized protein</fullName>
    </submittedName>
</protein>
<evidence type="ECO:0000313" key="2">
    <source>
        <dbReference type="Proteomes" id="UP000187209"/>
    </source>
</evidence>
<accession>A0A1R2D113</accession>
<proteinExistence type="predicted"/>
<dbReference type="AlphaFoldDB" id="A0A1R2D113"/>
<comment type="caution">
    <text evidence="1">The sequence shown here is derived from an EMBL/GenBank/DDBJ whole genome shotgun (WGS) entry which is preliminary data.</text>
</comment>
<reference evidence="1 2" key="1">
    <citation type="submission" date="2016-11" db="EMBL/GenBank/DDBJ databases">
        <title>The macronuclear genome of Stentor coeruleus: a giant cell with tiny introns.</title>
        <authorList>
            <person name="Slabodnick M."/>
            <person name="Ruby J.G."/>
            <person name="Reiff S.B."/>
            <person name="Swart E.C."/>
            <person name="Gosai S."/>
            <person name="Prabakaran S."/>
            <person name="Witkowska E."/>
            <person name="Larue G.E."/>
            <person name="Fisher S."/>
            <person name="Freeman R.M."/>
            <person name="Gunawardena J."/>
            <person name="Chu W."/>
            <person name="Stover N.A."/>
            <person name="Gregory B.D."/>
            <person name="Nowacki M."/>
            <person name="Derisi J."/>
            <person name="Roy S.W."/>
            <person name="Marshall W.F."/>
            <person name="Sood P."/>
        </authorList>
    </citation>
    <scope>NUCLEOTIDE SEQUENCE [LARGE SCALE GENOMIC DNA]</scope>
    <source>
        <strain evidence="1">WM001</strain>
    </source>
</reference>
<keyword evidence="2" id="KW-1185">Reference proteome</keyword>
<evidence type="ECO:0000313" key="1">
    <source>
        <dbReference type="EMBL" id="OMJ94942.1"/>
    </source>
</evidence>
<dbReference type="OrthoDB" id="318846at2759"/>
<organism evidence="1 2">
    <name type="scientific">Stentor coeruleus</name>
    <dbReference type="NCBI Taxonomy" id="5963"/>
    <lineage>
        <taxon>Eukaryota</taxon>
        <taxon>Sar</taxon>
        <taxon>Alveolata</taxon>
        <taxon>Ciliophora</taxon>
        <taxon>Postciliodesmatophora</taxon>
        <taxon>Heterotrichea</taxon>
        <taxon>Heterotrichida</taxon>
        <taxon>Stentoridae</taxon>
        <taxon>Stentor</taxon>
    </lineage>
</organism>
<dbReference type="EMBL" id="MPUH01000019">
    <property type="protein sequence ID" value="OMJ94942.1"/>
    <property type="molecule type" value="Genomic_DNA"/>
</dbReference>